<comment type="caution">
    <text evidence="1">The sequence shown here is derived from an EMBL/GenBank/DDBJ whole genome shotgun (WGS) entry which is preliminary data.</text>
</comment>
<proteinExistence type="predicted"/>
<sequence length="740" mass="84580">MKYMATIKDVAVFAGVSVGSVSNVINGKTNNKELIDKVEHAIKALGFRPDANARSLKNTKTNIIGIIISNFEEQRIQVMLGAIEKELRARGYSILVKTTDNNRILEKKHIEYFIQQKVDGIIVSTAVKNKSWFTKLKTDSIPIIFADKKIDVESNMKVITIDYKEAFKQCLLWGKEQHHTKVGFILEKGIMLEEELENLSHVTEQELFYKLVGDYSSESSFKATYELLYEEPDITLLIVSSHMMTQGVKKATRILKTHKSMPSLVCIKAESWIEDEGVFEGVINVSYHQLGVKVVKQILQSVQAGNHFYTQIETIDAVFRITGSSFYNAQNSRVKNTTTLNIAILDAKVAKVLQMLTKAYEKQYGIKIHFITFGYHELWHYVTKCIQEGASYIDAFMFDLVWLEELVKRGGLEELSDLKVENEEYFADIIEEAVENHGIYNEKLYGLPFMTGTQLLFYQKDLFEDNTLKIQFQRKYGMELKLPQTWDEFNLIAEFFTRSFNANSPVTYGTSLINKGNLYNSIEFLNRLWSYGGAVISDNQVTINSNYAHIALDSYRKSYQYTNRQEIHDTWDTIADDFKHGHTAMAVLYDSYAFGINDSTESKVAGNVGSCLLPGQCPVLGGWSFGINKNSLVKDEAKKYIMWACGRRISKPFALLSGISNRQSFYADKELDGLYPWKRNVLKSYAKSRKREMLHDSKSFGIHIQLYDDIIGKEIGKALSGIQDTKETLEHIERQIKDLK</sequence>
<dbReference type="Proteomes" id="UP000224460">
    <property type="component" value="Unassembled WGS sequence"/>
</dbReference>
<dbReference type="EMBL" id="PEDL01000034">
    <property type="protein sequence ID" value="PHV69317.1"/>
    <property type="molecule type" value="Genomic_DNA"/>
</dbReference>
<evidence type="ECO:0000313" key="1">
    <source>
        <dbReference type="EMBL" id="PHV69317.1"/>
    </source>
</evidence>
<name>A0AC61D9U6_9FIRM</name>
<evidence type="ECO:0000313" key="2">
    <source>
        <dbReference type="Proteomes" id="UP000224460"/>
    </source>
</evidence>
<accession>A0AC61D9U6</accession>
<gene>
    <name evidence="1" type="ORF">CS063_16520</name>
</gene>
<protein>
    <submittedName>
        <fullName evidence="1">Uncharacterized protein</fullName>
    </submittedName>
</protein>
<organism evidence="1 2">
    <name type="scientific">Sporanaerobium hydrogeniformans</name>
    <dbReference type="NCBI Taxonomy" id="3072179"/>
    <lineage>
        <taxon>Bacteria</taxon>
        <taxon>Bacillati</taxon>
        <taxon>Bacillota</taxon>
        <taxon>Clostridia</taxon>
        <taxon>Lachnospirales</taxon>
        <taxon>Lachnospiraceae</taxon>
        <taxon>Sporanaerobium</taxon>
    </lineage>
</organism>
<reference evidence="1" key="1">
    <citation type="submission" date="2017-10" db="EMBL/GenBank/DDBJ databases">
        <title>Genome sequence of cellulolytic Lachnospiraceae bacterium XHS1971 isolated from hotspring sediment.</title>
        <authorList>
            <person name="Vasudevan G."/>
            <person name="Joshi A.J."/>
            <person name="Hivarkar S."/>
            <person name="Lanjekar V.B."/>
            <person name="Dhakephalkar P.K."/>
            <person name="Dagar S."/>
        </authorList>
    </citation>
    <scope>NUCLEOTIDE SEQUENCE</scope>
    <source>
        <strain evidence="1">XHS1971</strain>
    </source>
</reference>
<keyword evidence="2" id="KW-1185">Reference proteome</keyword>